<gene>
    <name evidence="1" type="ORF">AVW11_03975</name>
</gene>
<comment type="caution">
    <text evidence="1">The sequence shown here is derived from an EMBL/GenBank/DDBJ whole genome shotgun (WGS) entry which is preliminary data.</text>
</comment>
<reference evidence="1 2" key="1">
    <citation type="submission" date="2016-01" db="EMBL/GenBank/DDBJ databases">
        <title>Streptomyces amritsarensis strain MTCC 11845 genome sequencing and assembly.</title>
        <authorList>
            <person name="Sharma D."/>
            <person name="Nair G.R."/>
            <person name="Kaur G."/>
            <person name="Manhas R.K."/>
            <person name="Mayilraj S."/>
        </authorList>
    </citation>
    <scope>NUCLEOTIDE SEQUENCE [LARGE SCALE GENOMIC DNA]</scope>
    <source>
        <strain evidence="1 2">MTCC 11845</strain>
    </source>
</reference>
<dbReference type="EMBL" id="MQUR01000005">
    <property type="protein sequence ID" value="OLZ72559.1"/>
    <property type="molecule type" value="Genomic_DNA"/>
</dbReference>
<keyword evidence="2" id="KW-1185">Reference proteome</keyword>
<sequence length="253" mass="26243">MPGLDELADGFNDGTLDTAVRWSGSCGDPDETAGRARVPCTTGFAGLKSASTYTLTGNGAALRLYAPTPDTATTSAASVLVLSSVGGTDAGFIVDPAQNAVGVYLREGYADGAAVFLTYSATDHAWLRIREDAGTLHWETSPDGTTWTTRRTAATPAWAADPDLAFLVEGHRDAGAADFIEVDYFNVPPGQTLALGTATVTETAQALGRAKTKALAAAAEADTAQALTATITRLDVTLTLSAPRTDWEVSAPW</sequence>
<protein>
    <submittedName>
        <fullName evidence="1">Uncharacterized protein</fullName>
    </submittedName>
</protein>
<dbReference type="Gene3D" id="2.60.120.200">
    <property type="match status" value="1"/>
</dbReference>
<accession>A0ABX3G8U2</accession>
<dbReference type="RefSeq" id="WP_076043232.1">
    <property type="nucleotide sequence ID" value="NZ_MQUR01000005.1"/>
</dbReference>
<proteinExistence type="predicted"/>
<evidence type="ECO:0000313" key="1">
    <source>
        <dbReference type="EMBL" id="OLZ72559.1"/>
    </source>
</evidence>
<evidence type="ECO:0000313" key="2">
    <source>
        <dbReference type="Proteomes" id="UP000187151"/>
    </source>
</evidence>
<dbReference type="Proteomes" id="UP000187151">
    <property type="component" value="Unassembled WGS sequence"/>
</dbReference>
<name>A0ABX3G8U2_9ACTN</name>
<organism evidence="1 2">
    <name type="scientific">Streptomyces amritsarensis</name>
    <dbReference type="NCBI Taxonomy" id="681158"/>
    <lineage>
        <taxon>Bacteria</taxon>
        <taxon>Bacillati</taxon>
        <taxon>Actinomycetota</taxon>
        <taxon>Actinomycetes</taxon>
        <taxon>Kitasatosporales</taxon>
        <taxon>Streptomycetaceae</taxon>
        <taxon>Streptomyces</taxon>
    </lineage>
</organism>